<organism evidence="1 2">
    <name type="scientific">Shewanella salipaludis</name>
    <dbReference type="NCBI Taxonomy" id="2723052"/>
    <lineage>
        <taxon>Bacteria</taxon>
        <taxon>Pseudomonadati</taxon>
        <taxon>Pseudomonadota</taxon>
        <taxon>Gammaproteobacteria</taxon>
        <taxon>Alteromonadales</taxon>
        <taxon>Shewanellaceae</taxon>
        <taxon>Shewanella</taxon>
    </lineage>
</organism>
<dbReference type="RefSeq" id="WP_169565811.1">
    <property type="nucleotide sequence ID" value="NZ_JAAXYH010000021.1"/>
</dbReference>
<dbReference type="EMBL" id="JAAXYH010000021">
    <property type="protein sequence ID" value="NMH67031.1"/>
    <property type="molecule type" value="Genomic_DNA"/>
</dbReference>
<reference evidence="1" key="1">
    <citation type="submission" date="2020-04" db="EMBL/GenBank/DDBJ databases">
        <title>Description of Shewanella salipaludis sp. nov., isolated from a salt marsh.</title>
        <authorList>
            <person name="Park S."/>
            <person name="Yoon J.-H."/>
        </authorList>
    </citation>
    <scope>NUCLEOTIDE SEQUENCE</scope>
    <source>
        <strain evidence="1">SHSM-M6</strain>
    </source>
</reference>
<accession>A0A972FWG2</accession>
<proteinExistence type="predicted"/>
<sequence length="186" mass="21185">MDRLQVALIALFVGWGLSQLTDVIKSKCRINKLKLAISTELKDLEVLLTERTRTAKKSSVEYGHDGYYACSLGAPVSTPVLDAYYYEVAESFTEEQRYNIRVLRDHIRAYSTIVEWVENNTSGKATQNEIVFKLFEAYKQAAFASVFIKAANEVGGKEKIIDEHENLNELREEFKLLTPQLALRKS</sequence>
<comment type="caution">
    <text evidence="1">The sequence shown here is derived from an EMBL/GenBank/DDBJ whole genome shotgun (WGS) entry which is preliminary data.</text>
</comment>
<evidence type="ECO:0000313" key="2">
    <source>
        <dbReference type="Proteomes" id="UP000737113"/>
    </source>
</evidence>
<evidence type="ECO:0000313" key="1">
    <source>
        <dbReference type="EMBL" id="NMH67031.1"/>
    </source>
</evidence>
<dbReference type="AlphaFoldDB" id="A0A972FWG2"/>
<dbReference type="Proteomes" id="UP000737113">
    <property type="component" value="Unassembled WGS sequence"/>
</dbReference>
<keyword evidence="2" id="KW-1185">Reference proteome</keyword>
<name>A0A972FWG2_9GAMM</name>
<gene>
    <name evidence="1" type="ORF">HC757_17885</name>
</gene>
<protein>
    <submittedName>
        <fullName evidence="1">Uncharacterized protein</fullName>
    </submittedName>
</protein>